<feature type="transmembrane region" description="Helical" evidence="6">
    <location>
        <begin position="33"/>
        <end position="52"/>
    </location>
</feature>
<organism evidence="7 8">
    <name type="scientific">Extremus antarcticus</name>
    <dbReference type="NCBI Taxonomy" id="702011"/>
    <lineage>
        <taxon>Eukaryota</taxon>
        <taxon>Fungi</taxon>
        <taxon>Dikarya</taxon>
        <taxon>Ascomycota</taxon>
        <taxon>Pezizomycotina</taxon>
        <taxon>Dothideomycetes</taxon>
        <taxon>Dothideomycetidae</taxon>
        <taxon>Mycosphaerellales</taxon>
        <taxon>Extremaceae</taxon>
        <taxon>Extremus</taxon>
    </lineage>
</organism>
<accession>A0AAJ0DG30</accession>
<dbReference type="PANTHER" id="PTHR12050">
    <property type="entry name" value="LEPTIN RECEPTOR-RELATED"/>
    <property type="match status" value="1"/>
</dbReference>
<evidence type="ECO:0000313" key="7">
    <source>
        <dbReference type="EMBL" id="KAK3049546.1"/>
    </source>
</evidence>
<dbReference type="InterPro" id="IPR007262">
    <property type="entry name" value="Vps55/LEPROT"/>
</dbReference>
<evidence type="ECO:0000313" key="8">
    <source>
        <dbReference type="Proteomes" id="UP001271007"/>
    </source>
</evidence>
<keyword evidence="4 6" id="KW-1133">Transmembrane helix</keyword>
<comment type="subcellular location">
    <subcellularLocation>
        <location evidence="1">Membrane</location>
        <topology evidence="1">Multi-pass membrane protein</topology>
    </subcellularLocation>
</comment>
<dbReference type="Pfam" id="PF04133">
    <property type="entry name" value="Vps55"/>
    <property type="match status" value="1"/>
</dbReference>
<keyword evidence="8" id="KW-1185">Reference proteome</keyword>
<name>A0AAJ0DG30_9PEZI</name>
<comment type="similarity">
    <text evidence="2">Belongs to the OB-RGRP/VPS55 family.</text>
</comment>
<evidence type="ECO:0000256" key="6">
    <source>
        <dbReference type="SAM" id="Phobius"/>
    </source>
</evidence>
<evidence type="ECO:0000256" key="4">
    <source>
        <dbReference type="ARBA" id="ARBA00022989"/>
    </source>
</evidence>
<protein>
    <submittedName>
        <fullName evidence="7">Vacuolar protein sorting-associated protein 55</fullName>
    </submittedName>
</protein>
<feature type="transmembrane region" description="Helical" evidence="6">
    <location>
        <begin position="73"/>
        <end position="92"/>
    </location>
</feature>
<comment type="caution">
    <text evidence="7">The sequence shown here is derived from an EMBL/GenBank/DDBJ whole genome shotgun (WGS) entry which is preliminary data.</text>
</comment>
<evidence type="ECO:0000256" key="1">
    <source>
        <dbReference type="ARBA" id="ARBA00004141"/>
    </source>
</evidence>
<keyword evidence="3 6" id="KW-0812">Transmembrane</keyword>
<dbReference type="GO" id="GO:0032511">
    <property type="term" value="P:late endosome to vacuole transport via multivesicular body sorting pathway"/>
    <property type="evidence" value="ECO:0007669"/>
    <property type="project" value="TreeGrafter"/>
</dbReference>
<gene>
    <name evidence="7" type="primary">VPS55</name>
    <name evidence="7" type="ORF">LTR09_009214</name>
</gene>
<dbReference type="PANTHER" id="PTHR12050:SF0">
    <property type="entry name" value="RH04491P"/>
    <property type="match status" value="1"/>
</dbReference>
<feature type="transmembrane region" description="Helical" evidence="6">
    <location>
        <begin position="104"/>
        <end position="124"/>
    </location>
</feature>
<sequence>MAMAGIKTIIVLSFILAIGFLLVILSSALFNNFLTLLVVATYCIAPIPNWLCGKASNQDDFTDSGSGNSVVELGRFVTGFLVVMGVALPVVLAHCDLIRPEAMVMSIVGGLLIYGTIISFTMFFRQEEEF</sequence>
<feature type="transmembrane region" description="Helical" evidence="6">
    <location>
        <begin position="9"/>
        <end position="27"/>
    </location>
</feature>
<evidence type="ECO:0000256" key="5">
    <source>
        <dbReference type="ARBA" id="ARBA00023136"/>
    </source>
</evidence>
<reference evidence="7" key="1">
    <citation type="submission" date="2023-04" db="EMBL/GenBank/DDBJ databases">
        <title>Black Yeasts Isolated from many extreme environments.</title>
        <authorList>
            <person name="Coleine C."/>
            <person name="Stajich J.E."/>
            <person name="Selbmann L."/>
        </authorList>
    </citation>
    <scope>NUCLEOTIDE SEQUENCE</scope>
    <source>
        <strain evidence="7">CCFEE 5312</strain>
    </source>
</reference>
<evidence type="ECO:0000256" key="2">
    <source>
        <dbReference type="ARBA" id="ARBA00005645"/>
    </source>
</evidence>
<dbReference type="Proteomes" id="UP001271007">
    <property type="component" value="Unassembled WGS sequence"/>
</dbReference>
<dbReference type="EMBL" id="JAWDJX010000039">
    <property type="protein sequence ID" value="KAK3049546.1"/>
    <property type="molecule type" value="Genomic_DNA"/>
</dbReference>
<dbReference type="GO" id="GO:0034424">
    <property type="term" value="C:Vps55/Vps68 complex"/>
    <property type="evidence" value="ECO:0007669"/>
    <property type="project" value="TreeGrafter"/>
</dbReference>
<keyword evidence="5 6" id="KW-0472">Membrane</keyword>
<evidence type="ECO:0000256" key="3">
    <source>
        <dbReference type="ARBA" id="ARBA00022692"/>
    </source>
</evidence>
<dbReference type="AlphaFoldDB" id="A0AAJ0DG30"/>
<proteinExistence type="inferred from homology"/>